<dbReference type="Pfam" id="PF13185">
    <property type="entry name" value="GAF_2"/>
    <property type="match status" value="1"/>
</dbReference>
<organism evidence="2 3">
    <name type="scientific">Quadrisphaera granulorum</name>
    <dbReference type="NCBI Taxonomy" id="317664"/>
    <lineage>
        <taxon>Bacteria</taxon>
        <taxon>Bacillati</taxon>
        <taxon>Actinomycetota</taxon>
        <taxon>Actinomycetes</taxon>
        <taxon>Kineosporiales</taxon>
        <taxon>Kineosporiaceae</taxon>
        <taxon>Quadrisphaera</taxon>
    </lineage>
</organism>
<keyword evidence="3" id="KW-1185">Reference proteome</keyword>
<accession>A0A316A457</accession>
<dbReference type="InterPro" id="IPR003018">
    <property type="entry name" value="GAF"/>
</dbReference>
<gene>
    <name evidence="2" type="ORF">BXY45_11842</name>
</gene>
<evidence type="ECO:0000313" key="3">
    <source>
        <dbReference type="Proteomes" id="UP000245469"/>
    </source>
</evidence>
<dbReference type="RefSeq" id="WP_109775163.1">
    <property type="nucleotide sequence ID" value="NZ_QGDQ01000018.1"/>
</dbReference>
<dbReference type="Gene3D" id="3.30.450.40">
    <property type="match status" value="1"/>
</dbReference>
<dbReference type="EMBL" id="QGDQ01000018">
    <property type="protein sequence ID" value="PWJ52671.1"/>
    <property type="molecule type" value="Genomic_DNA"/>
</dbReference>
<dbReference type="SUPFAM" id="SSF55781">
    <property type="entry name" value="GAF domain-like"/>
    <property type="match status" value="1"/>
</dbReference>
<protein>
    <submittedName>
        <fullName evidence="2">GAF domain-containing protein</fullName>
    </submittedName>
</protein>
<feature type="domain" description="GAF" evidence="1">
    <location>
        <begin position="12"/>
        <end position="146"/>
    </location>
</feature>
<evidence type="ECO:0000313" key="2">
    <source>
        <dbReference type="EMBL" id="PWJ52671.1"/>
    </source>
</evidence>
<reference evidence="2 3" key="1">
    <citation type="submission" date="2018-03" db="EMBL/GenBank/DDBJ databases">
        <title>Genomic Encyclopedia of Archaeal and Bacterial Type Strains, Phase II (KMG-II): from individual species to whole genera.</title>
        <authorList>
            <person name="Goeker M."/>
        </authorList>
    </citation>
    <scope>NUCLEOTIDE SEQUENCE [LARGE SCALE GENOMIC DNA]</scope>
    <source>
        <strain evidence="2 3">DSM 44889</strain>
    </source>
</reference>
<name>A0A316A457_9ACTN</name>
<dbReference type="AlphaFoldDB" id="A0A316A457"/>
<comment type="caution">
    <text evidence="2">The sequence shown here is derived from an EMBL/GenBank/DDBJ whole genome shotgun (WGS) entry which is preliminary data.</text>
</comment>
<dbReference type="InterPro" id="IPR029016">
    <property type="entry name" value="GAF-like_dom_sf"/>
</dbReference>
<dbReference type="OrthoDB" id="7466251at2"/>
<dbReference type="Proteomes" id="UP000245469">
    <property type="component" value="Unassembled WGS sequence"/>
</dbReference>
<proteinExistence type="predicted"/>
<sequence>MSHLASCPELALCDAVRPAVGWDRVAVSVVVDAERRLPLAGSDLALQRFSNFQQTLVQGPCLDALRCGAPVLVDDLRSTGAPWQLLLSTTAERFPVRSTASLPLLGSGPVGTPVGVLTVGRDAVAPFTSAQVDVLTRLADVLAGIILVRGSRGDLLADVSTDDLPVLVGMLRARLALDEAEALARLRAYAFAAGRTIHEVATDAVAGLLDLEEVGLHR</sequence>
<evidence type="ECO:0000259" key="1">
    <source>
        <dbReference type="Pfam" id="PF13185"/>
    </source>
</evidence>